<evidence type="ECO:0000313" key="5">
    <source>
        <dbReference type="Proteomes" id="UP000663838"/>
    </source>
</evidence>
<dbReference type="InterPro" id="IPR011600">
    <property type="entry name" value="Pept_C14_caspase"/>
</dbReference>
<proteinExistence type="inferred from homology"/>
<dbReference type="EMBL" id="CAJOBS010005559">
    <property type="protein sequence ID" value="CAF4901466.1"/>
    <property type="molecule type" value="Genomic_DNA"/>
</dbReference>
<dbReference type="Gene3D" id="3.40.50.12660">
    <property type="match status" value="1"/>
</dbReference>
<reference evidence="4" key="1">
    <citation type="submission" date="2021-02" db="EMBL/GenBank/DDBJ databases">
        <authorList>
            <person name="Nowell W R."/>
        </authorList>
    </citation>
    <scope>NUCLEOTIDE SEQUENCE</scope>
</reference>
<sequence>MFSRTRSQPMFPIHRMYYHSLLGFASPSAVDSEGKLDKGHWLGILAWLEDIPRPFLTQEALLESINDKSNINQRDLIMLGIRTAVNQKVALIESGNQEPTDSLFSILKSYCGKPTFICEPTKTETTILGEEVQFKNELCMRKLIIDRGVLVIHDGGSSVKIMKNGKQSQEISCKNVNANGNIHEYLNVLKIVKTIREYAKKWAKQNKFCDFWYGNIRLTKLEICSQKLAIPYNNPNGNPKALLVGVFDTDSELSSFAPSIIKSLQMVYLALERAGIPKAKIFTLYSNENRNLDAWPTTPNIYRELKRLLTDDKSGRKFFYFTGHGKRIRTNSWCPDSSCTNAQFCCHTSTGFLIASNKNSISDKQLINILMKSKFTGHLTVVFESCNSGNMLKLKPTVIQRFKVISFSSCGENQVSISSHGKGTLAFAFTWEFFNALYENPKLTIRDLIQQIDLAKKNRRYPYNQDVFINANYHYGLDEKIWE</sequence>
<dbReference type="Proteomes" id="UP000663865">
    <property type="component" value="Unassembled WGS sequence"/>
</dbReference>
<protein>
    <recommendedName>
        <fullName evidence="2">Peptidase C14 caspase domain-containing protein</fullName>
    </recommendedName>
</protein>
<dbReference type="Pfam" id="PF00656">
    <property type="entry name" value="Peptidase_C14"/>
    <property type="match status" value="1"/>
</dbReference>
<dbReference type="GO" id="GO:0006508">
    <property type="term" value="P:proteolysis"/>
    <property type="evidence" value="ECO:0007669"/>
    <property type="project" value="InterPro"/>
</dbReference>
<dbReference type="PANTHER" id="PTHR48104">
    <property type="entry name" value="METACASPASE-4"/>
    <property type="match status" value="1"/>
</dbReference>
<evidence type="ECO:0000259" key="2">
    <source>
        <dbReference type="Pfam" id="PF00656"/>
    </source>
</evidence>
<gene>
    <name evidence="3" type="ORF">KIK155_LOCUS10402</name>
    <name evidence="4" type="ORF">TOA249_LOCUS30712</name>
</gene>
<dbReference type="PANTHER" id="PTHR48104:SF30">
    <property type="entry name" value="METACASPASE-1"/>
    <property type="match status" value="1"/>
</dbReference>
<evidence type="ECO:0000256" key="1">
    <source>
        <dbReference type="ARBA" id="ARBA00009005"/>
    </source>
</evidence>
<dbReference type="AlphaFoldDB" id="A0A821V3G5"/>
<dbReference type="InterPro" id="IPR050452">
    <property type="entry name" value="Metacaspase"/>
</dbReference>
<accession>A0A821V3G5</accession>
<name>A0A821V3G5_9BILA</name>
<comment type="similarity">
    <text evidence="1">Belongs to the peptidase C14B family.</text>
</comment>
<feature type="domain" description="Peptidase C14 caspase" evidence="2">
    <location>
        <begin position="294"/>
        <end position="451"/>
    </location>
</feature>
<dbReference type="Proteomes" id="UP000663838">
    <property type="component" value="Unassembled WGS sequence"/>
</dbReference>
<dbReference type="EMBL" id="CAJNYV010001529">
    <property type="protein sequence ID" value="CAF3426095.1"/>
    <property type="molecule type" value="Genomic_DNA"/>
</dbReference>
<comment type="caution">
    <text evidence="4">The sequence shown here is derived from an EMBL/GenBank/DDBJ whole genome shotgun (WGS) entry which is preliminary data.</text>
</comment>
<dbReference type="GO" id="GO:0004197">
    <property type="term" value="F:cysteine-type endopeptidase activity"/>
    <property type="evidence" value="ECO:0007669"/>
    <property type="project" value="InterPro"/>
</dbReference>
<evidence type="ECO:0000313" key="4">
    <source>
        <dbReference type="EMBL" id="CAF4901466.1"/>
    </source>
</evidence>
<evidence type="ECO:0000313" key="3">
    <source>
        <dbReference type="EMBL" id="CAF3426095.1"/>
    </source>
</evidence>
<dbReference type="GO" id="GO:0005737">
    <property type="term" value="C:cytoplasm"/>
    <property type="evidence" value="ECO:0007669"/>
    <property type="project" value="TreeGrafter"/>
</dbReference>
<organism evidence="4 5">
    <name type="scientific">Rotaria socialis</name>
    <dbReference type="NCBI Taxonomy" id="392032"/>
    <lineage>
        <taxon>Eukaryota</taxon>
        <taxon>Metazoa</taxon>
        <taxon>Spiralia</taxon>
        <taxon>Gnathifera</taxon>
        <taxon>Rotifera</taxon>
        <taxon>Eurotatoria</taxon>
        <taxon>Bdelloidea</taxon>
        <taxon>Philodinida</taxon>
        <taxon>Philodinidae</taxon>
        <taxon>Rotaria</taxon>
    </lineage>
</organism>